<protein>
    <submittedName>
        <fullName evidence="1">Uncharacterized protein</fullName>
    </submittedName>
</protein>
<gene>
    <name evidence="1" type="ORF">Nepgr_019426</name>
</gene>
<keyword evidence="2" id="KW-1185">Reference proteome</keyword>
<name>A0AAD3STI9_NEPGR</name>
<dbReference type="AlphaFoldDB" id="A0AAD3STI9"/>
<evidence type="ECO:0000313" key="1">
    <source>
        <dbReference type="EMBL" id="GMH17585.1"/>
    </source>
</evidence>
<sequence length="109" mass="11497">MPTAEIQSLDLLPLRKSLDPAIAASFLRTAFSVFCAEAHIEDLVLVGLVAKQSVSWSPSKGEALGPDSSPIQTSLGEKSGGEFLVVFDVVDSEGVNKAASSRIDRLRGP</sequence>
<organism evidence="1 2">
    <name type="scientific">Nepenthes gracilis</name>
    <name type="common">Slender pitcher plant</name>
    <dbReference type="NCBI Taxonomy" id="150966"/>
    <lineage>
        <taxon>Eukaryota</taxon>
        <taxon>Viridiplantae</taxon>
        <taxon>Streptophyta</taxon>
        <taxon>Embryophyta</taxon>
        <taxon>Tracheophyta</taxon>
        <taxon>Spermatophyta</taxon>
        <taxon>Magnoliopsida</taxon>
        <taxon>eudicotyledons</taxon>
        <taxon>Gunneridae</taxon>
        <taxon>Pentapetalae</taxon>
        <taxon>Caryophyllales</taxon>
        <taxon>Nepenthaceae</taxon>
        <taxon>Nepenthes</taxon>
    </lineage>
</organism>
<dbReference type="EMBL" id="BSYO01000018">
    <property type="protein sequence ID" value="GMH17585.1"/>
    <property type="molecule type" value="Genomic_DNA"/>
</dbReference>
<reference evidence="1" key="1">
    <citation type="submission" date="2023-05" db="EMBL/GenBank/DDBJ databases">
        <title>Nepenthes gracilis genome sequencing.</title>
        <authorList>
            <person name="Fukushima K."/>
        </authorList>
    </citation>
    <scope>NUCLEOTIDE SEQUENCE</scope>
    <source>
        <strain evidence="1">SING2019-196</strain>
    </source>
</reference>
<accession>A0AAD3STI9</accession>
<proteinExistence type="predicted"/>
<comment type="caution">
    <text evidence="1">The sequence shown here is derived from an EMBL/GenBank/DDBJ whole genome shotgun (WGS) entry which is preliminary data.</text>
</comment>
<evidence type="ECO:0000313" key="2">
    <source>
        <dbReference type="Proteomes" id="UP001279734"/>
    </source>
</evidence>
<dbReference type="Proteomes" id="UP001279734">
    <property type="component" value="Unassembled WGS sequence"/>
</dbReference>